<evidence type="ECO:0000313" key="3">
    <source>
        <dbReference type="EMBL" id="MDG3004531.1"/>
    </source>
</evidence>
<evidence type="ECO:0000313" key="4">
    <source>
        <dbReference type="Proteomes" id="UP001216907"/>
    </source>
</evidence>
<dbReference type="EMBL" id="JARRAG010000002">
    <property type="protein sequence ID" value="MDG3004531.1"/>
    <property type="molecule type" value="Genomic_DNA"/>
</dbReference>
<name>A0ABT6FAB7_9BACT</name>
<sequence>MIVAMLLFTARHLRRRWARLAAAALLAFLAWPAASAQAQGVEGGYLPSGGGAFVPFRGGPGGGLGVMPSGPRTPVSSPSSSSLMGGMAGGGSTLGAPNGLTSLRPIGGGGSPGMGSGGLLDRSSNAPSMKPMRRPPVGSYPFRIPPSLRGGSSQRPSMAM</sequence>
<protein>
    <submittedName>
        <fullName evidence="3">Uncharacterized protein</fullName>
    </submittedName>
</protein>
<feature type="chain" id="PRO_5047216727" evidence="2">
    <location>
        <begin position="39"/>
        <end position="160"/>
    </location>
</feature>
<dbReference type="Proteomes" id="UP001216907">
    <property type="component" value="Unassembled WGS sequence"/>
</dbReference>
<dbReference type="RefSeq" id="WP_277860886.1">
    <property type="nucleotide sequence ID" value="NZ_JARRAG010000002.1"/>
</dbReference>
<evidence type="ECO:0000256" key="1">
    <source>
        <dbReference type="SAM" id="MobiDB-lite"/>
    </source>
</evidence>
<keyword evidence="4" id="KW-1185">Reference proteome</keyword>
<proteinExistence type="predicted"/>
<reference evidence="3 4" key="1">
    <citation type="submission" date="2023-03" db="EMBL/GenBank/DDBJ databases">
        <title>Paludisphaera mucosa sp. nov. a novel planctomycete from northern fen.</title>
        <authorList>
            <person name="Ivanova A."/>
        </authorList>
    </citation>
    <scope>NUCLEOTIDE SEQUENCE [LARGE SCALE GENOMIC DNA]</scope>
    <source>
        <strain evidence="3 4">Pla2</strain>
    </source>
</reference>
<feature type="signal peptide" evidence="2">
    <location>
        <begin position="1"/>
        <end position="38"/>
    </location>
</feature>
<comment type="caution">
    <text evidence="3">The sequence shown here is derived from an EMBL/GenBank/DDBJ whole genome shotgun (WGS) entry which is preliminary data.</text>
</comment>
<organism evidence="3 4">
    <name type="scientific">Paludisphaera mucosa</name>
    <dbReference type="NCBI Taxonomy" id="3030827"/>
    <lineage>
        <taxon>Bacteria</taxon>
        <taxon>Pseudomonadati</taxon>
        <taxon>Planctomycetota</taxon>
        <taxon>Planctomycetia</taxon>
        <taxon>Isosphaerales</taxon>
        <taxon>Isosphaeraceae</taxon>
        <taxon>Paludisphaera</taxon>
    </lineage>
</organism>
<gene>
    <name evidence="3" type="ORF">PZE19_12160</name>
</gene>
<feature type="region of interest" description="Disordered" evidence="1">
    <location>
        <begin position="63"/>
        <end position="160"/>
    </location>
</feature>
<feature type="compositionally biased region" description="Low complexity" evidence="1">
    <location>
        <begin position="66"/>
        <end position="85"/>
    </location>
</feature>
<accession>A0ABT6FAB7</accession>
<feature type="compositionally biased region" description="Polar residues" evidence="1">
    <location>
        <begin position="150"/>
        <end position="160"/>
    </location>
</feature>
<feature type="compositionally biased region" description="Gly residues" evidence="1">
    <location>
        <begin position="106"/>
        <end position="118"/>
    </location>
</feature>
<keyword evidence="2" id="KW-0732">Signal</keyword>
<evidence type="ECO:0000256" key="2">
    <source>
        <dbReference type="SAM" id="SignalP"/>
    </source>
</evidence>